<reference evidence="2" key="1">
    <citation type="submission" date="2016-10" db="EMBL/GenBank/DDBJ databases">
        <authorList>
            <person name="Benchimol M."/>
            <person name="Almeida L.G."/>
            <person name="Vasconcelos A.T."/>
            <person name="Perreira-Neves A."/>
            <person name="Rosa I.A."/>
            <person name="Tasca T."/>
            <person name="Bogo M.R."/>
            <person name="de Souza W."/>
        </authorList>
    </citation>
    <scope>NUCLEOTIDE SEQUENCE [LARGE SCALE GENOMIC DNA]</scope>
    <source>
        <strain evidence="2">K</strain>
    </source>
</reference>
<dbReference type="VEuPathDB" id="TrichDB:TRFO_17137"/>
<keyword evidence="3" id="KW-1185">Reference proteome</keyword>
<dbReference type="GeneID" id="94834114"/>
<dbReference type="InterPro" id="IPR016135">
    <property type="entry name" value="UBQ-conjugating_enzyme/RWD"/>
</dbReference>
<dbReference type="AlphaFoldDB" id="A0A1J4KNR8"/>
<gene>
    <name evidence="2" type="ORF">TRFO_17137</name>
</gene>
<protein>
    <recommendedName>
        <fullName evidence="1">UEV domain-containing protein</fullName>
    </recommendedName>
</protein>
<dbReference type="PROSITE" id="PS51322">
    <property type="entry name" value="UEV"/>
    <property type="match status" value="1"/>
</dbReference>
<evidence type="ECO:0000313" key="2">
    <source>
        <dbReference type="EMBL" id="OHT12875.1"/>
    </source>
</evidence>
<dbReference type="Gene3D" id="3.10.110.10">
    <property type="entry name" value="Ubiquitin Conjugating Enzyme"/>
    <property type="match status" value="1"/>
</dbReference>
<dbReference type="InterPro" id="IPR008883">
    <property type="entry name" value="UEV_N"/>
</dbReference>
<evidence type="ECO:0000259" key="1">
    <source>
        <dbReference type="PROSITE" id="PS51322"/>
    </source>
</evidence>
<proteinExistence type="predicted"/>
<feature type="domain" description="UEV" evidence="1">
    <location>
        <begin position="3"/>
        <end position="141"/>
    </location>
</feature>
<evidence type="ECO:0000313" key="3">
    <source>
        <dbReference type="Proteomes" id="UP000179807"/>
    </source>
</evidence>
<dbReference type="RefSeq" id="XP_068366011.1">
    <property type="nucleotide sequence ID" value="XM_068499410.1"/>
</dbReference>
<dbReference type="GO" id="GO:0015031">
    <property type="term" value="P:protein transport"/>
    <property type="evidence" value="ECO:0007669"/>
    <property type="project" value="InterPro"/>
</dbReference>
<dbReference type="EMBL" id="MLAK01000553">
    <property type="protein sequence ID" value="OHT12875.1"/>
    <property type="molecule type" value="Genomic_DNA"/>
</dbReference>
<organism evidence="2 3">
    <name type="scientific">Tritrichomonas foetus</name>
    <dbReference type="NCBI Taxonomy" id="1144522"/>
    <lineage>
        <taxon>Eukaryota</taxon>
        <taxon>Metamonada</taxon>
        <taxon>Parabasalia</taxon>
        <taxon>Tritrichomonadida</taxon>
        <taxon>Tritrichomonadidae</taxon>
        <taxon>Tritrichomonas</taxon>
    </lineage>
</organism>
<dbReference type="SUPFAM" id="SSF54495">
    <property type="entry name" value="UBC-like"/>
    <property type="match status" value="1"/>
</dbReference>
<comment type="caution">
    <text evidence="2">The sequence shown here is derived from an EMBL/GenBank/DDBJ whole genome shotgun (WGS) entry which is preliminary data.</text>
</comment>
<accession>A0A1J4KNR8</accession>
<dbReference type="Proteomes" id="UP000179807">
    <property type="component" value="Unassembled WGS sequence"/>
</dbReference>
<name>A0A1J4KNR8_9EUKA</name>
<sequence length="282" mass="32095">MCAQVQRLIRSIQFNPQYIQQIGMDLNQFLSTYRTMKSDVIQTPGVVPYIQLLGKIALTHGRNPYEITLLIQITNTYPIYPPTFYFQPITGVPFNNVPNLQANGAIIVTGIFQWSPAQNLCNAVGWIINYFSQYPPITPHASAPKQAAPSSVDLQKCYENALIEGECIISSCNDANSKLYEVQTELAMINHLRTTLDALSAQYLHEEPKKAPKKDAFYNFPPNIQQEIEMKAQEKASKAVINAFKDAFKNGDIDMDKEKFISEINNMNRQHFQKFVWPQLIK</sequence>
<dbReference type="Pfam" id="PF05743">
    <property type="entry name" value="UEV"/>
    <property type="match status" value="1"/>
</dbReference>
<dbReference type="CDD" id="cd11685">
    <property type="entry name" value="UEV_TSG101-like"/>
    <property type="match status" value="1"/>
</dbReference>